<gene>
    <name evidence="1" type="ORF">LCGC14_2275450</name>
</gene>
<organism evidence="1">
    <name type="scientific">marine sediment metagenome</name>
    <dbReference type="NCBI Taxonomy" id="412755"/>
    <lineage>
        <taxon>unclassified sequences</taxon>
        <taxon>metagenomes</taxon>
        <taxon>ecological metagenomes</taxon>
    </lineage>
</organism>
<name>A0A0F9CVX4_9ZZZZ</name>
<proteinExistence type="predicted"/>
<feature type="non-terminal residue" evidence="1">
    <location>
        <position position="1"/>
    </location>
</feature>
<sequence length="133" mass="13679">TGVILIGDGPVLPVTGQIRTIRATAAIAGTEIVWTSGALTFSEDLPAGIYQVVGARCEADNPGAFRLIFVAGGPRPGSLACLTPAGAEVPGSRRGDWGMWGQFDTNQPPTLEILSLAGAGSAQVLYLDIMRVG</sequence>
<dbReference type="EMBL" id="LAZR01031544">
    <property type="protein sequence ID" value="KKL53439.1"/>
    <property type="molecule type" value="Genomic_DNA"/>
</dbReference>
<evidence type="ECO:0000313" key="1">
    <source>
        <dbReference type="EMBL" id="KKL53439.1"/>
    </source>
</evidence>
<protein>
    <submittedName>
        <fullName evidence="1">Uncharacterized protein</fullName>
    </submittedName>
</protein>
<dbReference type="AlphaFoldDB" id="A0A0F9CVX4"/>
<reference evidence="1" key="1">
    <citation type="journal article" date="2015" name="Nature">
        <title>Complex archaea that bridge the gap between prokaryotes and eukaryotes.</title>
        <authorList>
            <person name="Spang A."/>
            <person name="Saw J.H."/>
            <person name="Jorgensen S.L."/>
            <person name="Zaremba-Niedzwiedzka K."/>
            <person name="Martijn J."/>
            <person name="Lind A.E."/>
            <person name="van Eijk R."/>
            <person name="Schleper C."/>
            <person name="Guy L."/>
            <person name="Ettema T.J."/>
        </authorList>
    </citation>
    <scope>NUCLEOTIDE SEQUENCE</scope>
</reference>
<accession>A0A0F9CVX4</accession>
<comment type="caution">
    <text evidence="1">The sequence shown here is derived from an EMBL/GenBank/DDBJ whole genome shotgun (WGS) entry which is preliminary data.</text>
</comment>